<dbReference type="Proteomes" id="UP000030765">
    <property type="component" value="Unassembled WGS sequence"/>
</dbReference>
<reference evidence="2" key="2">
    <citation type="submission" date="2020-05" db="UniProtKB">
        <authorList>
            <consortium name="EnsemblMetazoa"/>
        </authorList>
    </citation>
    <scope>IDENTIFICATION</scope>
</reference>
<reference evidence="1 3" key="1">
    <citation type="journal article" date="2014" name="BMC Genomics">
        <title>Genome sequence of Anopheles sinensis provides insight into genetics basis of mosquito competence for malaria parasites.</title>
        <authorList>
            <person name="Zhou D."/>
            <person name="Zhang D."/>
            <person name="Ding G."/>
            <person name="Shi L."/>
            <person name="Hou Q."/>
            <person name="Ye Y."/>
            <person name="Xu Y."/>
            <person name="Zhou H."/>
            <person name="Xiong C."/>
            <person name="Li S."/>
            <person name="Yu J."/>
            <person name="Hong S."/>
            <person name="Yu X."/>
            <person name="Zou P."/>
            <person name="Chen C."/>
            <person name="Chang X."/>
            <person name="Wang W."/>
            <person name="Lv Y."/>
            <person name="Sun Y."/>
            <person name="Ma L."/>
            <person name="Shen B."/>
            <person name="Zhu C."/>
        </authorList>
    </citation>
    <scope>NUCLEOTIDE SEQUENCE [LARGE SCALE GENOMIC DNA]</scope>
</reference>
<evidence type="ECO:0000313" key="2">
    <source>
        <dbReference type="EnsemblMetazoa" id="ASIC018345-PA"/>
    </source>
</evidence>
<keyword evidence="1" id="KW-0808">Transferase</keyword>
<dbReference type="EMBL" id="KE525347">
    <property type="protein sequence ID" value="KFB50267.1"/>
    <property type="molecule type" value="Genomic_DNA"/>
</dbReference>
<dbReference type="EMBL" id="ATLV01023975">
    <property type="status" value="NOT_ANNOTATED_CDS"/>
    <property type="molecule type" value="Genomic_DNA"/>
</dbReference>
<dbReference type="VEuPathDB" id="VectorBase:ASIC018345"/>
<keyword evidence="1" id="KW-0418">Kinase</keyword>
<organism evidence="1">
    <name type="scientific">Anopheles sinensis</name>
    <name type="common">Mosquito</name>
    <dbReference type="NCBI Taxonomy" id="74873"/>
    <lineage>
        <taxon>Eukaryota</taxon>
        <taxon>Metazoa</taxon>
        <taxon>Ecdysozoa</taxon>
        <taxon>Arthropoda</taxon>
        <taxon>Hexapoda</taxon>
        <taxon>Insecta</taxon>
        <taxon>Pterygota</taxon>
        <taxon>Neoptera</taxon>
        <taxon>Endopterygota</taxon>
        <taxon>Diptera</taxon>
        <taxon>Nematocera</taxon>
        <taxon>Culicoidea</taxon>
        <taxon>Culicidae</taxon>
        <taxon>Anophelinae</taxon>
        <taxon>Anopheles</taxon>
    </lineage>
</organism>
<gene>
    <name evidence="1" type="ORF">ZHAS_00018345</name>
</gene>
<protein>
    <submittedName>
        <fullName evidence="1 2">Dephospho-CoA kinase/protein folding accessory domain-containing protein</fullName>
    </submittedName>
</protein>
<evidence type="ECO:0000313" key="1">
    <source>
        <dbReference type="EMBL" id="KFB50267.1"/>
    </source>
</evidence>
<accession>A0A084WJ73</accession>
<keyword evidence="3" id="KW-1185">Reference proteome</keyword>
<evidence type="ECO:0000313" key="3">
    <source>
        <dbReference type="Proteomes" id="UP000030765"/>
    </source>
</evidence>
<dbReference type="AlphaFoldDB" id="A0A084WJ73"/>
<name>A0A084WJ73_ANOSI</name>
<proteinExistence type="predicted"/>
<dbReference type="EnsemblMetazoa" id="ASIC018345-RA">
    <property type="protein sequence ID" value="ASIC018345-PA"/>
    <property type="gene ID" value="ASIC018345"/>
</dbReference>
<sequence length="56" mass="6416">MRDVAEARHVPMRFWCKCWQAAGRKLGSTTHPDLPPSMAKALRYRAAKFRCPTGQQ</sequence>
<dbReference type="GO" id="GO:0016301">
    <property type="term" value="F:kinase activity"/>
    <property type="evidence" value="ECO:0007669"/>
    <property type="project" value="UniProtKB-KW"/>
</dbReference>